<dbReference type="Gene3D" id="2.60.40.1090">
    <property type="entry name" value="Fimbrial-type adhesion domain"/>
    <property type="match status" value="1"/>
</dbReference>
<protein>
    <recommendedName>
        <fullName evidence="2">Fimbrial adhesin MrpH C-terminal domain-containing protein</fullName>
    </recommendedName>
</protein>
<dbReference type="GO" id="GO:0007155">
    <property type="term" value="P:cell adhesion"/>
    <property type="evidence" value="ECO:0007669"/>
    <property type="project" value="InterPro"/>
</dbReference>
<evidence type="ECO:0000259" key="2">
    <source>
        <dbReference type="Pfam" id="PF24223"/>
    </source>
</evidence>
<sequence>MIRLFFVLITFLSPPAIGALHLEYDESQMLYSVYGDMSNIAVIDMYKLGPTTQEFEVRWPSRNGVWIFPIYYKFMGALDPIELGPSLRPDQDPKASLSRLVAPLLSSGIPLPYLDPKREGFVALAVCDYKTVQVLWKCLLAPSGTITPPKPQEPPLSCSILGSIDLRHGNITLDNVANNRATTTAFVSCNRSANVSIAIAPDKAGRVKLNGVEGLYSLLSVEGVGSGRSFSFYAGTGYRSLVFASVLQTQGNVTAGSFSGSASVVLTFP</sequence>
<evidence type="ECO:0000313" key="3">
    <source>
        <dbReference type="EMBL" id="QNH77497.1"/>
    </source>
</evidence>
<name>A0A7G7XC02_9PSED</name>
<proteinExistence type="predicted"/>
<dbReference type="AlphaFoldDB" id="A0A7G7XC02"/>
<organism evidence="3 4">
    <name type="scientific">Pseudomonas protegens</name>
    <dbReference type="NCBI Taxonomy" id="380021"/>
    <lineage>
        <taxon>Bacteria</taxon>
        <taxon>Pseudomonadati</taxon>
        <taxon>Pseudomonadota</taxon>
        <taxon>Gammaproteobacteria</taxon>
        <taxon>Pseudomonadales</taxon>
        <taxon>Pseudomonadaceae</taxon>
        <taxon>Pseudomonas</taxon>
    </lineage>
</organism>
<evidence type="ECO:0000313" key="4">
    <source>
        <dbReference type="Proteomes" id="UP000515277"/>
    </source>
</evidence>
<dbReference type="InterPro" id="IPR036937">
    <property type="entry name" value="Adhesion_dom_fimbrial_sf"/>
</dbReference>
<evidence type="ECO:0000256" key="1">
    <source>
        <dbReference type="SAM" id="SignalP"/>
    </source>
</evidence>
<dbReference type="RefSeq" id="WP_179601682.1">
    <property type="nucleotide sequence ID" value="NZ_CP060201.1"/>
</dbReference>
<feature type="domain" description="Fimbrial adhesin MrpH C-terminal" evidence="2">
    <location>
        <begin position="162"/>
        <end position="269"/>
    </location>
</feature>
<accession>A0A7G7XC02</accession>
<feature type="signal peptide" evidence="1">
    <location>
        <begin position="1"/>
        <end position="18"/>
    </location>
</feature>
<gene>
    <name evidence="3" type="ORF">GGI48_30395</name>
</gene>
<dbReference type="Proteomes" id="UP000515277">
    <property type="component" value="Chromosome"/>
</dbReference>
<dbReference type="GO" id="GO:0009289">
    <property type="term" value="C:pilus"/>
    <property type="evidence" value="ECO:0007669"/>
    <property type="project" value="InterPro"/>
</dbReference>
<dbReference type="InterPro" id="IPR057010">
    <property type="entry name" value="MrpH_C"/>
</dbReference>
<feature type="chain" id="PRO_5030163262" description="Fimbrial adhesin MrpH C-terminal domain-containing protein" evidence="1">
    <location>
        <begin position="19"/>
        <end position="269"/>
    </location>
</feature>
<keyword evidence="1" id="KW-0732">Signal</keyword>
<dbReference type="EMBL" id="CP060201">
    <property type="protein sequence ID" value="QNH77497.1"/>
    <property type="molecule type" value="Genomic_DNA"/>
</dbReference>
<dbReference type="Pfam" id="PF24223">
    <property type="entry name" value="MrpH_C"/>
    <property type="match status" value="1"/>
</dbReference>
<reference evidence="4" key="1">
    <citation type="journal article" date="2020" name="Microbiol. Resour. Announc.">
        <title>Complete genome sequences of four natural Pseudomonas isolates that catabolize a wide range of aromatic compounds relevant to lignin valorization.</title>
        <authorList>
            <person name="Hatmaker E.A."/>
            <person name="Presley G."/>
            <person name="Cannon O."/>
            <person name="Guss A.M."/>
            <person name="Elkins J.G."/>
        </authorList>
    </citation>
    <scope>NUCLEOTIDE SEQUENCE [LARGE SCALE GENOMIC DNA]</scope>
    <source>
        <strain evidence="4">H1F5C</strain>
    </source>
</reference>